<dbReference type="InterPro" id="IPR042099">
    <property type="entry name" value="ANL_N_sf"/>
</dbReference>
<evidence type="ECO:0000313" key="7">
    <source>
        <dbReference type="Proteomes" id="UP000606490"/>
    </source>
</evidence>
<dbReference type="Gene3D" id="3.30.559.10">
    <property type="entry name" value="Chloramphenicol acetyltransferase-like domain"/>
    <property type="match status" value="1"/>
</dbReference>
<dbReference type="InterPro" id="IPR020806">
    <property type="entry name" value="PKS_PP-bd"/>
</dbReference>
<dbReference type="RefSeq" id="WP_202826037.1">
    <property type="nucleotide sequence ID" value="NZ_JAEUXJ010000004.1"/>
</dbReference>
<dbReference type="Proteomes" id="UP000606490">
    <property type="component" value="Unassembled WGS sequence"/>
</dbReference>
<keyword evidence="2" id="KW-0596">Phosphopantetheine</keyword>
<evidence type="ECO:0000259" key="5">
    <source>
        <dbReference type="PROSITE" id="PS50075"/>
    </source>
</evidence>
<dbReference type="InterPro" id="IPR025110">
    <property type="entry name" value="AMP-bd_C"/>
</dbReference>
<dbReference type="InterPro" id="IPR045851">
    <property type="entry name" value="AMP-bd_C_sf"/>
</dbReference>
<dbReference type="InterPro" id="IPR029058">
    <property type="entry name" value="AB_hydrolase_fold"/>
</dbReference>
<dbReference type="Gene3D" id="3.40.50.1820">
    <property type="entry name" value="alpha/beta hydrolase"/>
    <property type="match status" value="1"/>
</dbReference>
<dbReference type="PROSITE" id="PS00012">
    <property type="entry name" value="PHOSPHOPANTETHEINE"/>
    <property type="match status" value="1"/>
</dbReference>
<sequence length="1101" mass="121585">MNLNTNAEAGNLSPTSFAQRMFWMLEQIEPDTPAYNLPRALLIKGRLDTAALHDSFMALIQRHEVLRTSFIEQDGEILQEVRDKVSIDLPTLDLSHLTAAEAEAEALRLAAQEGRKVFDLGRAPLLRLLLLRLGPEEHMLVLVIHHIVTDGWSMSIIFEEIAELYESRITNRLPNLPALPLHYSDFARWQQDHLTDEALAADIAYWESHLRGSADLLELPTDHRRPAAQSHYGALHSFTIDAALSARLKEACAREGATLFMGLMAAFQILLSRYSGSQDIAVGTPVAGRNDPDLAHLVGCFVNTVVMRTDLSGDGSFPQVLQRVREVALGAYAHQDLPFERLLAQLKPERNRSHAPLFQVMFILQNAPKQVARMPGLEIEELEFDSGLAKFDLTLEVVEQDDHLFCQIEYSKDLFEAPTIERMARHFTNLLSAAIESPTIPVSRLPLLDAAERERMLVEWNRTAADYPRDLRLEAAFEAQARRTPNSAALVEAGQPITYAELDRRANSIAHALLGRDIPPDAPIGVHLGRSAEAFAAILGILKTGHPYVPLDVSQPSARLHRLIADCGCRQILTRRDLAATLPGTIEAILLDPESPVWIGRQDAPPSPASASELAYVIYTSGSTGDPKGVMGRHRATINRFEWMYRAYPFAPGEVCCQKTALGFVDSIWEMFGPLLRGVPNLIVPDDHVVDPESLIALLAREGVTRIVLVPTLLRVLLDHAPDLGSRLPQLRLWTTSGEYLPDDLARRFRAACPGATLLNLYGSSEVAADVTWHEVRELRGDEPVPIGKPIANSQAYILDQHMEPVPVGVTGQIHVGGDCLSAGYWRRPDLTAERFLPNPFDQASPILFATGDQGRFLADGSIEYLGRRDGQVKIRGYRIELGEVEASLAAHPGIRQAALAATAGPDPASKQLVAYVVGQDGVMPPAEELRAFLRGRLPQYMVPAVFIEMRDLPLLPSGKIDRRTLPPPPSAGTASSPRQVAPRNEVEAGLAAIWCELLHLPDVGVTRDFFDLGGHSLLGMQVLARIRRQFEVDVSIRSLFNAPTIESLAREIEKAKASGAAPRLRAIRPRHEPKMDHLAAELSKLSPEQIEQLLQQVRKG</sequence>
<dbReference type="CDD" id="cd05930">
    <property type="entry name" value="A_NRPS"/>
    <property type="match status" value="1"/>
</dbReference>
<dbReference type="PANTHER" id="PTHR45527:SF1">
    <property type="entry name" value="FATTY ACID SYNTHASE"/>
    <property type="match status" value="1"/>
</dbReference>
<dbReference type="InterPro" id="IPR010071">
    <property type="entry name" value="AA_adenyl_dom"/>
</dbReference>
<dbReference type="PROSITE" id="PS00455">
    <property type="entry name" value="AMP_BINDING"/>
    <property type="match status" value="1"/>
</dbReference>
<keyword evidence="3" id="KW-0597">Phosphoprotein</keyword>
<dbReference type="NCBIfam" id="TIGR01733">
    <property type="entry name" value="AA-adenyl-dom"/>
    <property type="match status" value="1"/>
</dbReference>
<keyword evidence="7" id="KW-1185">Reference proteome</keyword>
<reference evidence="6 7" key="1">
    <citation type="submission" date="2021-01" db="EMBL/GenBank/DDBJ databases">
        <title>Belnapia mucosa sp. nov. and Belnapia arida sp. nov., isolated from the Tabernas Desert (Almeria, Spain).</title>
        <authorList>
            <person name="Molina-Menor E."/>
            <person name="Vidal-Verdu A."/>
            <person name="Calonge A."/>
            <person name="Satari L."/>
            <person name="Pereto Magraner J."/>
            <person name="Porcar Miralles M."/>
        </authorList>
    </citation>
    <scope>NUCLEOTIDE SEQUENCE [LARGE SCALE GENOMIC DNA]</scope>
    <source>
        <strain evidence="6 7">T6</strain>
    </source>
</reference>
<dbReference type="InterPro" id="IPR000873">
    <property type="entry name" value="AMP-dep_synth/lig_dom"/>
</dbReference>
<gene>
    <name evidence="6" type="ORF">JMJ55_13375</name>
</gene>
<feature type="domain" description="Carrier" evidence="5">
    <location>
        <begin position="982"/>
        <end position="1057"/>
    </location>
</feature>
<dbReference type="PANTHER" id="PTHR45527">
    <property type="entry name" value="NONRIBOSOMAL PEPTIDE SYNTHETASE"/>
    <property type="match status" value="1"/>
</dbReference>
<dbReference type="InterPro" id="IPR036736">
    <property type="entry name" value="ACP-like_sf"/>
</dbReference>
<dbReference type="Gene3D" id="3.40.50.12780">
    <property type="entry name" value="N-terminal domain of ligase-like"/>
    <property type="match status" value="1"/>
</dbReference>
<feature type="region of interest" description="Disordered" evidence="4">
    <location>
        <begin position="959"/>
        <end position="983"/>
    </location>
</feature>
<dbReference type="Gene3D" id="3.30.559.30">
    <property type="entry name" value="Nonribosomal peptide synthetase, condensation domain"/>
    <property type="match status" value="1"/>
</dbReference>
<dbReference type="Pfam" id="PF00668">
    <property type="entry name" value="Condensation"/>
    <property type="match status" value="1"/>
</dbReference>
<name>A0ABS1V6G0_9PROT</name>
<dbReference type="SMART" id="SM00823">
    <property type="entry name" value="PKS_PP"/>
    <property type="match status" value="1"/>
</dbReference>
<dbReference type="SUPFAM" id="SSF47336">
    <property type="entry name" value="ACP-like"/>
    <property type="match status" value="1"/>
</dbReference>
<dbReference type="Pfam" id="PF00501">
    <property type="entry name" value="AMP-binding"/>
    <property type="match status" value="1"/>
</dbReference>
<dbReference type="InterPro" id="IPR023213">
    <property type="entry name" value="CAT-like_dom_sf"/>
</dbReference>
<dbReference type="InterPro" id="IPR001242">
    <property type="entry name" value="Condensation_dom"/>
</dbReference>
<evidence type="ECO:0000256" key="3">
    <source>
        <dbReference type="ARBA" id="ARBA00022553"/>
    </source>
</evidence>
<dbReference type="InterPro" id="IPR009081">
    <property type="entry name" value="PP-bd_ACP"/>
</dbReference>
<organism evidence="6 7">
    <name type="scientific">Belnapia mucosa</name>
    <dbReference type="NCBI Taxonomy" id="2804532"/>
    <lineage>
        <taxon>Bacteria</taxon>
        <taxon>Pseudomonadati</taxon>
        <taxon>Pseudomonadota</taxon>
        <taxon>Alphaproteobacteria</taxon>
        <taxon>Acetobacterales</taxon>
        <taxon>Roseomonadaceae</taxon>
        <taxon>Belnapia</taxon>
    </lineage>
</organism>
<accession>A0ABS1V6G0</accession>
<dbReference type="SUPFAM" id="SSF52777">
    <property type="entry name" value="CoA-dependent acyltransferases"/>
    <property type="match status" value="2"/>
</dbReference>
<dbReference type="InterPro" id="IPR020845">
    <property type="entry name" value="AMP-binding_CS"/>
</dbReference>
<dbReference type="SUPFAM" id="SSF56801">
    <property type="entry name" value="Acetyl-CoA synthetase-like"/>
    <property type="match status" value="1"/>
</dbReference>
<dbReference type="Pfam" id="PF13193">
    <property type="entry name" value="AMP-binding_C"/>
    <property type="match status" value="1"/>
</dbReference>
<dbReference type="Gene3D" id="3.30.300.30">
    <property type="match status" value="1"/>
</dbReference>
<comment type="cofactor">
    <cofactor evidence="1">
        <name>pantetheine 4'-phosphate</name>
        <dbReference type="ChEBI" id="CHEBI:47942"/>
    </cofactor>
</comment>
<evidence type="ECO:0000256" key="2">
    <source>
        <dbReference type="ARBA" id="ARBA00022450"/>
    </source>
</evidence>
<dbReference type="PROSITE" id="PS50075">
    <property type="entry name" value="CARRIER"/>
    <property type="match status" value="1"/>
</dbReference>
<dbReference type="EMBL" id="JAEUXJ010000004">
    <property type="protein sequence ID" value="MBL6456319.1"/>
    <property type="molecule type" value="Genomic_DNA"/>
</dbReference>
<evidence type="ECO:0000313" key="6">
    <source>
        <dbReference type="EMBL" id="MBL6456319.1"/>
    </source>
</evidence>
<dbReference type="InterPro" id="IPR006162">
    <property type="entry name" value="Ppantetheine_attach_site"/>
</dbReference>
<evidence type="ECO:0000256" key="1">
    <source>
        <dbReference type="ARBA" id="ARBA00001957"/>
    </source>
</evidence>
<proteinExistence type="predicted"/>
<dbReference type="CDD" id="cd19531">
    <property type="entry name" value="LCL_NRPS-like"/>
    <property type="match status" value="1"/>
</dbReference>
<evidence type="ECO:0000256" key="4">
    <source>
        <dbReference type="SAM" id="MobiDB-lite"/>
    </source>
</evidence>
<dbReference type="PIRSF" id="PIRSF001617">
    <property type="entry name" value="Alpha-AR"/>
    <property type="match status" value="1"/>
</dbReference>
<protein>
    <submittedName>
        <fullName evidence="6">Amino acid adenylation domain-containing protein</fullName>
    </submittedName>
</protein>
<comment type="caution">
    <text evidence="6">The sequence shown here is derived from an EMBL/GenBank/DDBJ whole genome shotgun (WGS) entry which is preliminary data.</text>
</comment>
<dbReference type="Pfam" id="PF00550">
    <property type="entry name" value="PP-binding"/>
    <property type="match status" value="1"/>
</dbReference>